<keyword evidence="2" id="KW-0812">Transmembrane</keyword>
<dbReference type="EMBL" id="OB794935">
    <property type="protein sequence ID" value="CAD7431365.1"/>
    <property type="molecule type" value="Genomic_DNA"/>
</dbReference>
<dbReference type="SMART" id="SM00060">
    <property type="entry name" value="FN3"/>
    <property type="match status" value="1"/>
</dbReference>
<organism evidence="4">
    <name type="scientific">Timema monikensis</name>
    <dbReference type="NCBI Taxonomy" id="170555"/>
    <lineage>
        <taxon>Eukaryota</taxon>
        <taxon>Metazoa</taxon>
        <taxon>Ecdysozoa</taxon>
        <taxon>Arthropoda</taxon>
        <taxon>Hexapoda</taxon>
        <taxon>Insecta</taxon>
        <taxon>Pterygota</taxon>
        <taxon>Neoptera</taxon>
        <taxon>Polyneoptera</taxon>
        <taxon>Phasmatodea</taxon>
        <taxon>Timematodea</taxon>
        <taxon>Timematoidea</taxon>
        <taxon>Timematidae</taxon>
        <taxon>Timema</taxon>
    </lineage>
</organism>
<gene>
    <name evidence="4" type="ORF">TMSB3V08_LOCUS8102</name>
</gene>
<keyword evidence="2" id="KW-0472">Membrane</keyword>
<evidence type="ECO:0000259" key="3">
    <source>
        <dbReference type="SMART" id="SM00060"/>
    </source>
</evidence>
<sequence length="429" mass="45965">MQSVCLSVPQDRDSTILPIVIKLGIWGFPQDKRESLCDAPWRNHTSVKSPSRSRSLSPGPARSGRDHVIVGNTVLPARSRGSGPPESLINPPGTIVRLSVFVPGSMPGGAGAPGNITIMFLSPTSVRVSWGISVDNVDKYDVTYKPTDARQGIHQTLSLAHRQGIRQTLILAHRQGIHQTLSLAHRQGIHQTLSLAHRQGIHTPDTQSSSQTSYKVVAVVAGNSEVVTLNNLLADTQYQVTVTAVRGGKKFRSGPIVFRTMEPPRSSPQQDAGSVTLGPPVVPVSSHSEHGEPPSPTDSQQYVQVRGVEVGIVLLVLVVWVAAIALFFNRWGKIRMLLPYQPDYKEQLKVPGTGACAVASGGSCAGQQHGAGPSCPQSRGEVWAWTAVKSTKARRNVSLGSLDVVWSKVLTAPAPLVGHECVVARDDEV</sequence>
<dbReference type="Pfam" id="PF16066">
    <property type="entry name" value="DUF4808"/>
    <property type="match status" value="1"/>
</dbReference>
<dbReference type="InterPro" id="IPR032073">
    <property type="entry name" value="FNDC5_C"/>
</dbReference>
<feature type="region of interest" description="Disordered" evidence="1">
    <location>
        <begin position="39"/>
        <end position="65"/>
    </location>
</feature>
<keyword evidence="2" id="KW-1133">Transmembrane helix</keyword>
<feature type="region of interest" description="Disordered" evidence="1">
    <location>
        <begin position="258"/>
        <end position="299"/>
    </location>
</feature>
<dbReference type="AlphaFoldDB" id="A0A7R9HQE9"/>
<feature type="compositionally biased region" description="Low complexity" evidence="1">
    <location>
        <begin position="49"/>
        <end position="62"/>
    </location>
</feature>
<dbReference type="CDD" id="cd00063">
    <property type="entry name" value="FN3"/>
    <property type="match status" value="1"/>
</dbReference>
<dbReference type="InterPro" id="IPR036116">
    <property type="entry name" value="FN3_sf"/>
</dbReference>
<dbReference type="InterPro" id="IPR003961">
    <property type="entry name" value="FN3_dom"/>
</dbReference>
<dbReference type="InterPro" id="IPR013783">
    <property type="entry name" value="Ig-like_fold"/>
</dbReference>
<evidence type="ECO:0000256" key="1">
    <source>
        <dbReference type="SAM" id="MobiDB-lite"/>
    </source>
</evidence>
<accession>A0A7R9HQE9</accession>
<proteinExistence type="predicted"/>
<dbReference type="SUPFAM" id="SSF49265">
    <property type="entry name" value="Fibronectin type III"/>
    <property type="match status" value="1"/>
</dbReference>
<name>A0A7R9HQE9_9NEOP</name>
<dbReference type="PANTHER" id="PTHR21104:SF2">
    <property type="entry name" value="FIBRONECTIN TYPE-III DOMAIN-CONTAINING PROTEIN"/>
    <property type="match status" value="1"/>
</dbReference>
<evidence type="ECO:0000256" key="2">
    <source>
        <dbReference type="SAM" id="Phobius"/>
    </source>
</evidence>
<protein>
    <recommendedName>
        <fullName evidence="3">Fibronectin type-III domain-containing protein</fullName>
    </recommendedName>
</protein>
<feature type="transmembrane region" description="Helical" evidence="2">
    <location>
        <begin position="310"/>
        <end position="328"/>
    </location>
</feature>
<dbReference type="Gene3D" id="2.60.40.10">
    <property type="entry name" value="Immunoglobulins"/>
    <property type="match status" value="2"/>
</dbReference>
<reference evidence="4" key="1">
    <citation type="submission" date="2020-11" db="EMBL/GenBank/DDBJ databases">
        <authorList>
            <person name="Tran Van P."/>
        </authorList>
    </citation>
    <scope>NUCLEOTIDE SEQUENCE</scope>
</reference>
<evidence type="ECO:0000313" key="4">
    <source>
        <dbReference type="EMBL" id="CAD7431365.1"/>
    </source>
</evidence>
<feature type="domain" description="Fibronectin type-III" evidence="3">
    <location>
        <begin position="110"/>
        <end position="253"/>
    </location>
</feature>
<dbReference type="PANTHER" id="PTHR21104">
    <property type="entry name" value="FIBRONECTIN TYPE III DOMAIN-CONTAINING PROTEIN"/>
    <property type="match status" value="1"/>
</dbReference>